<dbReference type="SUPFAM" id="SSF53850">
    <property type="entry name" value="Periplasmic binding protein-like II"/>
    <property type="match status" value="1"/>
</dbReference>
<evidence type="ECO:0000256" key="4">
    <source>
        <dbReference type="SAM" id="SignalP"/>
    </source>
</evidence>
<evidence type="ECO:0000256" key="3">
    <source>
        <dbReference type="ARBA" id="ARBA00022729"/>
    </source>
</evidence>
<evidence type="ECO:0000313" key="6">
    <source>
        <dbReference type="Proteomes" id="UP000181801"/>
    </source>
</evidence>
<dbReference type="GO" id="GO:0015768">
    <property type="term" value="P:maltose transport"/>
    <property type="evidence" value="ECO:0007669"/>
    <property type="project" value="TreeGrafter"/>
</dbReference>
<dbReference type="PANTHER" id="PTHR30061:SF50">
    <property type="entry name" value="MALTOSE_MALTODEXTRIN-BINDING PERIPLASMIC PROTEIN"/>
    <property type="match status" value="1"/>
</dbReference>
<dbReference type="EMBL" id="MOAE01000039">
    <property type="protein sequence ID" value="OIN62306.1"/>
    <property type="molecule type" value="Genomic_DNA"/>
</dbReference>
<sequence>MNLKKVCSAAIATVSILSFAACGSGNTGTGTTDTNADKGLDVMGQTIQYDPNHLVNNGKPIQLEYWSWGSKGVDPVYAMIEKYQEIYPNVTIKPVNVAWDDYWTKLPLALKGKNGPALFNVHNSCDSLIRPYAADYDIDTAALEADYSTADVHEDDNGKVKYIDSVISTGSIYYNKTLWSEAGLTDDDIPTTWDEFIKVAQKLTKTDGGKMTQAGFNFNGDAYSAIYQGLNYQKGELLFSADGKKANYDNATTKENMQFLQDLYNKYKVGSVDFGNDYTQSFGNGQTAMIYAWGHMGGTLKEKYPDIDYGVFATPTFTKDTPFAYDRYNGESTPGVNGNQTKEQQAVAQDFIKFILANDDYIRVAAAELNSFPAKVSLQKDEDILSNPIMAALQPRVDRLIWPGPAPATVETSGKAAFENVFQNGMSIDKALKEAQSQMDTDMKSSDFQSMESKYAFYDEHK</sequence>
<keyword evidence="2" id="KW-0813">Transport</keyword>
<gene>
    <name evidence="5" type="ORF">BFS26_08465</name>
</gene>
<evidence type="ECO:0000256" key="1">
    <source>
        <dbReference type="ARBA" id="ARBA00008520"/>
    </source>
</evidence>
<dbReference type="Pfam" id="PF01547">
    <property type="entry name" value="SBP_bac_1"/>
    <property type="match status" value="1"/>
</dbReference>
<comment type="similarity">
    <text evidence="1">Belongs to the bacterial solute-binding protein 1 family.</text>
</comment>
<dbReference type="Proteomes" id="UP000181801">
    <property type="component" value="Unassembled WGS sequence"/>
</dbReference>
<accession>A0A1S2VVM6</accession>
<keyword evidence="3 4" id="KW-0732">Signal</keyword>
<dbReference type="RefSeq" id="WP_071475094.1">
    <property type="nucleotide sequence ID" value="NZ_MOAE01000039.1"/>
</dbReference>
<dbReference type="GO" id="GO:1901982">
    <property type="term" value="F:maltose binding"/>
    <property type="evidence" value="ECO:0007669"/>
    <property type="project" value="TreeGrafter"/>
</dbReference>
<dbReference type="InterPro" id="IPR006059">
    <property type="entry name" value="SBP"/>
</dbReference>
<name>A0A1S2VVM6_BIFLN</name>
<dbReference type="PROSITE" id="PS51257">
    <property type="entry name" value="PROKAR_LIPOPROTEIN"/>
    <property type="match status" value="1"/>
</dbReference>
<dbReference type="GO" id="GO:0055052">
    <property type="term" value="C:ATP-binding cassette (ABC) transporter complex, substrate-binding subunit-containing"/>
    <property type="evidence" value="ECO:0007669"/>
    <property type="project" value="TreeGrafter"/>
</dbReference>
<dbReference type="Gene3D" id="3.40.190.10">
    <property type="entry name" value="Periplasmic binding protein-like II"/>
    <property type="match status" value="1"/>
</dbReference>
<comment type="caution">
    <text evidence="5">The sequence shown here is derived from an EMBL/GenBank/DDBJ whole genome shotgun (WGS) entry which is preliminary data.</text>
</comment>
<dbReference type="PANTHER" id="PTHR30061">
    <property type="entry name" value="MALTOSE-BINDING PERIPLASMIC PROTEIN"/>
    <property type="match status" value="1"/>
</dbReference>
<feature type="signal peptide" evidence="4">
    <location>
        <begin position="1"/>
        <end position="20"/>
    </location>
</feature>
<reference evidence="5 6" key="1">
    <citation type="journal article" date="2016" name="BMC Microbiol.">
        <title>Fucosyllactose and L-fucose utilization of infant Bifidobacterium longum and Bifidobacterium kashiwanohense.</title>
        <authorList>
            <person name="Bunesova V."/>
            <person name="Lacroix C."/>
            <person name="Schwab C."/>
        </authorList>
    </citation>
    <scope>NUCLEOTIDE SEQUENCE [LARGE SCALE GENOMIC DNA]</scope>
    <source>
        <strain evidence="5 6">BSM11-5</strain>
    </source>
</reference>
<feature type="chain" id="PRO_5010295239" evidence="4">
    <location>
        <begin position="21"/>
        <end position="462"/>
    </location>
</feature>
<organism evidence="5 6">
    <name type="scientific">Bifidobacterium longum subsp. suis</name>
    <dbReference type="NCBI Taxonomy" id="1695"/>
    <lineage>
        <taxon>Bacteria</taxon>
        <taxon>Bacillati</taxon>
        <taxon>Actinomycetota</taxon>
        <taxon>Actinomycetes</taxon>
        <taxon>Bifidobacteriales</taxon>
        <taxon>Bifidobacteriaceae</taxon>
        <taxon>Bifidobacterium</taxon>
    </lineage>
</organism>
<dbReference type="GO" id="GO:0042956">
    <property type="term" value="P:maltodextrin transmembrane transport"/>
    <property type="evidence" value="ECO:0007669"/>
    <property type="project" value="TreeGrafter"/>
</dbReference>
<proteinExistence type="inferred from homology"/>
<evidence type="ECO:0000313" key="5">
    <source>
        <dbReference type="EMBL" id="OIN62306.1"/>
    </source>
</evidence>
<evidence type="ECO:0000256" key="2">
    <source>
        <dbReference type="ARBA" id="ARBA00022448"/>
    </source>
</evidence>
<dbReference type="AlphaFoldDB" id="A0A1S2VVM6"/>
<protein>
    <submittedName>
        <fullName evidence="5">Sugar ABC transporter substrate-binding protein</fullName>
    </submittedName>
</protein>